<evidence type="ECO:0000313" key="3">
    <source>
        <dbReference type="Proteomes" id="UP001164929"/>
    </source>
</evidence>
<gene>
    <name evidence="2" type="ORF">NC653_039475</name>
</gene>
<evidence type="ECO:0000256" key="1">
    <source>
        <dbReference type="RuleBase" id="RU004185"/>
    </source>
</evidence>
<dbReference type="PANTHER" id="PTHR11108:SF4">
    <property type="entry name" value="FERROCHELATASE-1, CHLOROPLASTIC_MITOCHONDRIAL"/>
    <property type="match status" value="1"/>
</dbReference>
<comment type="similarity">
    <text evidence="1">Belongs to the ferrochelatase family.</text>
</comment>
<keyword evidence="3" id="KW-1185">Reference proteome</keyword>
<accession>A0AAD6LB92</accession>
<comment type="caution">
    <text evidence="2">The sequence shown here is derived from an EMBL/GenBank/DDBJ whole genome shotgun (WGS) entry which is preliminary data.</text>
</comment>
<dbReference type="GO" id="GO:0005739">
    <property type="term" value="C:mitochondrion"/>
    <property type="evidence" value="ECO:0007669"/>
    <property type="project" value="TreeGrafter"/>
</dbReference>
<organism evidence="2 3">
    <name type="scientific">Populus alba x Populus x berolinensis</name>
    <dbReference type="NCBI Taxonomy" id="444605"/>
    <lineage>
        <taxon>Eukaryota</taxon>
        <taxon>Viridiplantae</taxon>
        <taxon>Streptophyta</taxon>
        <taxon>Embryophyta</taxon>
        <taxon>Tracheophyta</taxon>
        <taxon>Spermatophyta</taxon>
        <taxon>Magnoliopsida</taxon>
        <taxon>eudicotyledons</taxon>
        <taxon>Gunneridae</taxon>
        <taxon>Pentapetalae</taxon>
        <taxon>rosids</taxon>
        <taxon>fabids</taxon>
        <taxon>Malpighiales</taxon>
        <taxon>Salicaceae</taxon>
        <taxon>Saliceae</taxon>
        <taxon>Populus</taxon>
    </lineage>
</organism>
<dbReference type="Pfam" id="PF00762">
    <property type="entry name" value="Ferrochelatase"/>
    <property type="match status" value="1"/>
</dbReference>
<dbReference type="AlphaFoldDB" id="A0AAD6LB92"/>
<protein>
    <submittedName>
        <fullName evidence="2">Uncharacterized protein</fullName>
    </submittedName>
</protein>
<name>A0AAD6LB92_9ROSI</name>
<dbReference type="EMBL" id="JAQIZT010000018">
    <property type="protein sequence ID" value="KAJ6957525.1"/>
    <property type="molecule type" value="Genomic_DNA"/>
</dbReference>
<dbReference type="SUPFAM" id="SSF53800">
    <property type="entry name" value="Chelatase"/>
    <property type="match status" value="1"/>
</dbReference>
<reference evidence="2 3" key="1">
    <citation type="journal article" date="2023" name="Mol. Ecol. Resour.">
        <title>Chromosome-level genome assembly of a triploid poplar Populus alba 'Berolinensis'.</title>
        <authorList>
            <person name="Chen S."/>
            <person name="Yu Y."/>
            <person name="Wang X."/>
            <person name="Wang S."/>
            <person name="Zhang T."/>
            <person name="Zhou Y."/>
            <person name="He R."/>
            <person name="Meng N."/>
            <person name="Wang Y."/>
            <person name="Liu W."/>
            <person name="Liu Z."/>
            <person name="Liu J."/>
            <person name="Guo Q."/>
            <person name="Huang H."/>
            <person name="Sederoff R.R."/>
            <person name="Wang G."/>
            <person name="Qu G."/>
            <person name="Chen S."/>
        </authorList>
    </citation>
    <scope>NUCLEOTIDE SEQUENCE [LARGE SCALE GENOMIC DNA]</scope>
    <source>
        <strain evidence="2">SC-2020</strain>
    </source>
</reference>
<evidence type="ECO:0000313" key="2">
    <source>
        <dbReference type="EMBL" id="KAJ6957525.1"/>
    </source>
</evidence>
<dbReference type="Proteomes" id="UP001164929">
    <property type="component" value="Chromosome 18"/>
</dbReference>
<dbReference type="InterPro" id="IPR001015">
    <property type="entry name" value="Ferrochelatase"/>
</dbReference>
<sequence length="71" mass="7738">MEYLLDKETFGKINLRALCSVLRAPKSKEGYASIGGGSPLRKITDELADGIEMALQANKGLTANVYVGMRY</sequence>
<dbReference type="Gene3D" id="3.40.50.1400">
    <property type="match status" value="1"/>
</dbReference>
<dbReference type="PANTHER" id="PTHR11108">
    <property type="entry name" value="FERROCHELATASE"/>
    <property type="match status" value="1"/>
</dbReference>
<dbReference type="GO" id="GO:0006783">
    <property type="term" value="P:heme biosynthetic process"/>
    <property type="evidence" value="ECO:0007669"/>
    <property type="project" value="InterPro"/>
</dbReference>
<dbReference type="GO" id="GO:0004325">
    <property type="term" value="F:ferrochelatase activity"/>
    <property type="evidence" value="ECO:0007669"/>
    <property type="project" value="InterPro"/>
</dbReference>
<proteinExistence type="inferred from homology"/>